<evidence type="ECO:0000313" key="2">
    <source>
        <dbReference type="Proteomes" id="UP000236449"/>
    </source>
</evidence>
<accession>A0A2J8I0K5</accession>
<evidence type="ECO:0000313" key="1">
    <source>
        <dbReference type="EMBL" id="PNI04040.1"/>
    </source>
</evidence>
<dbReference type="AlphaFoldDB" id="A0A2J8I0K5"/>
<name>A0A2J8I0K5_VIBDI</name>
<proteinExistence type="predicted"/>
<organism evidence="1 2">
    <name type="scientific">Vibrio diazotrophicus</name>
    <dbReference type="NCBI Taxonomy" id="685"/>
    <lineage>
        <taxon>Bacteria</taxon>
        <taxon>Pseudomonadati</taxon>
        <taxon>Pseudomonadota</taxon>
        <taxon>Gammaproteobacteria</taxon>
        <taxon>Vibrionales</taxon>
        <taxon>Vibrionaceae</taxon>
        <taxon>Vibrio</taxon>
    </lineage>
</organism>
<dbReference type="RefSeq" id="WP_102966737.1">
    <property type="nucleotide sequence ID" value="NZ_POSK01000010.1"/>
</dbReference>
<gene>
    <name evidence="1" type="ORF">C1N32_15920</name>
</gene>
<comment type="caution">
    <text evidence="1">The sequence shown here is derived from an EMBL/GenBank/DDBJ whole genome shotgun (WGS) entry which is preliminary data.</text>
</comment>
<dbReference type="Proteomes" id="UP000236449">
    <property type="component" value="Unassembled WGS sequence"/>
</dbReference>
<dbReference type="EMBL" id="POSK01000010">
    <property type="protein sequence ID" value="PNI04040.1"/>
    <property type="molecule type" value="Genomic_DNA"/>
</dbReference>
<feature type="non-terminal residue" evidence="1">
    <location>
        <position position="1"/>
    </location>
</feature>
<protein>
    <submittedName>
        <fullName evidence="1">Uncharacterized protein</fullName>
    </submittedName>
</protein>
<sequence length="210" mass="23999">QWYSENKPPIGSSIDDHFIRIQGIKPADAQVIVRATFYGGGEECSSFFWSASDGKKRQGGKGVFKIKHDFSKTPDRYELRVPYQNYLSSGCDMKLWQIDVSALNAFDTIGFADLRIYSPVDERDKVLHIDSKIEARDCDSYIFFGLGKVWSGALGCDFYFNNKKISKEPEYNAEKVYFDFSQFNDDTVIHYDILAGENYRSDPLDPQTGK</sequence>
<reference evidence="1 2" key="1">
    <citation type="submission" date="2018-01" db="EMBL/GenBank/DDBJ databases">
        <title>Draft genome sequences of six Vibrio diazotrophicus strains isolated from deep-sea sediments of the Baltic Sea.</title>
        <authorList>
            <person name="Castillo D."/>
            <person name="Vandieken V."/>
            <person name="Chiang O."/>
            <person name="Middelboe M."/>
        </authorList>
    </citation>
    <scope>NUCLEOTIDE SEQUENCE [LARGE SCALE GENOMIC DNA]</scope>
    <source>
        <strain evidence="1 2">60.27F</strain>
    </source>
</reference>